<reference evidence="2" key="1">
    <citation type="journal article" date="2023" name="Front. Plant Sci.">
        <title>Chromosomal-level genome assembly of Melastoma candidum provides insights into trichome evolution.</title>
        <authorList>
            <person name="Zhong Y."/>
            <person name="Wu W."/>
            <person name="Sun C."/>
            <person name="Zou P."/>
            <person name="Liu Y."/>
            <person name="Dai S."/>
            <person name="Zhou R."/>
        </authorList>
    </citation>
    <scope>NUCLEOTIDE SEQUENCE [LARGE SCALE GENOMIC DNA]</scope>
</reference>
<sequence>MLRSYLLGVPKIDSFLLSFPPCCREDFPELRIFGWLVDPAGCRSPPTLTVSGGFGDWALLLLTPNFSRETVDRVLAVCRHSQRCVCAFVRYFFNSECCAYGIV</sequence>
<proteinExistence type="predicted"/>
<gene>
    <name evidence="1" type="ORF">MLD38_002641</name>
</gene>
<keyword evidence="2" id="KW-1185">Reference proteome</keyword>
<evidence type="ECO:0000313" key="1">
    <source>
        <dbReference type="EMBL" id="KAI4384491.1"/>
    </source>
</evidence>
<organism evidence="1 2">
    <name type="scientific">Melastoma candidum</name>
    <dbReference type="NCBI Taxonomy" id="119954"/>
    <lineage>
        <taxon>Eukaryota</taxon>
        <taxon>Viridiplantae</taxon>
        <taxon>Streptophyta</taxon>
        <taxon>Embryophyta</taxon>
        <taxon>Tracheophyta</taxon>
        <taxon>Spermatophyta</taxon>
        <taxon>Magnoliopsida</taxon>
        <taxon>eudicotyledons</taxon>
        <taxon>Gunneridae</taxon>
        <taxon>Pentapetalae</taxon>
        <taxon>rosids</taxon>
        <taxon>malvids</taxon>
        <taxon>Myrtales</taxon>
        <taxon>Melastomataceae</taxon>
        <taxon>Melastomatoideae</taxon>
        <taxon>Melastomateae</taxon>
        <taxon>Melastoma</taxon>
    </lineage>
</organism>
<accession>A0ACB9S1Y1</accession>
<comment type="caution">
    <text evidence="1">The sequence shown here is derived from an EMBL/GenBank/DDBJ whole genome shotgun (WGS) entry which is preliminary data.</text>
</comment>
<dbReference type="EMBL" id="CM042881">
    <property type="protein sequence ID" value="KAI4384491.1"/>
    <property type="molecule type" value="Genomic_DNA"/>
</dbReference>
<name>A0ACB9S1Y1_9MYRT</name>
<dbReference type="Proteomes" id="UP001057402">
    <property type="component" value="Chromosome 2"/>
</dbReference>
<evidence type="ECO:0000313" key="2">
    <source>
        <dbReference type="Proteomes" id="UP001057402"/>
    </source>
</evidence>
<protein>
    <submittedName>
        <fullName evidence="1">Uncharacterized protein</fullName>
    </submittedName>
</protein>